<accession>A0A644XJP1</accession>
<dbReference type="AlphaFoldDB" id="A0A644XJP1"/>
<reference evidence="1" key="1">
    <citation type="submission" date="2019-08" db="EMBL/GenBank/DDBJ databases">
        <authorList>
            <person name="Kucharzyk K."/>
            <person name="Murdoch R.W."/>
            <person name="Higgins S."/>
            <person name="Loffler F."/>
        </authorList>
    </citation>
    <scope>NUCLEOTIDE SEQUENCE</scope>
</reference>
<evidence type="ECO:0000313" key="1">
    <source>
        <dbReference type="EMBL" id="MPM16319.1"/>
    </source>
</evidence>
<proteinExistence type="predicted"/>
<comment type="caution">
    <text evidence="1">The sequence shown here is derived from an EMBL/GenBank/DDBJ whole genome shotgun (WGS) entry which is preliminary data.</text>
</comment>
<dbReference type="EMBL" id="VSSQ01002590">
    <property type="protein sequence ID" value="MPM16319.1"/>
    <property type="molecule type" value="Genomic_DNA"/>
</dbReference>
<sequence length="79" mass="8986">MFYKMSIAEKNVEGIIERMRKVAQFAIEGGELDCHLADDSIVTVHADRSVTISYPPLKFNPDGRPEQRRILAREVLEAI</sequence>
<protein>
    <submittedName>
        <fullName evidence="1">Uncharacterized protein</fullName>
    </submittedName>
</protein>
<name>A0A644XJP1_9ZZZZ</name>
<gene>
    <name evidence="1" type="ORF">SDC9_62697</name>
</gene>
<organism evidence="1">
    <name type="scientific">bioreactor metagenome</name>
    <dbReference type="NCBI Taxonomy" id="1076179"/>
    <lineage>
        <taxon>unclassified sequences</taxon>
        <taxon>metagenomes</taxon>
        <taxon>ecological metagenomes</taxon>
    </lineage>
</organism>